<gene>
    <name evidence="3" type="ORF">SNEC2469_LOCUS27583</name>
</gene>
<feature type="non-terminal residue" evidence="3">
    <location>
        <position position="637"/>
    </location>
</feature>
<organism evidence="3 4">
    <name type="scientific">Symbiodinium necroappetens</name>
    <dbReference type="NCBI Taxonomy" id="1628268"/>
    <lineage>
        <taxon>Eukaryota</taxon>
        <taxon>Sar</taxon>
        <taxon>Alveolata</taxon>
        <taxon>Dinophyceae</taxon>
        <taxon>Suessiales</taxon>
        <taxon>Symbiodiniaceae</taxon>
        <taxon>Symbiodinium</taxon>
    </lineage>
</organism>
<evidence type="ECO:0000256" key="1">
    <source>
        <dbReference type="SAM" id="Coils"/>
    </source>
</evidence>
<evidence type="ECO:0000313" key="4">
    <source>
        <dbReference type="Proteomes" id="UP000601435"/>
    </source>
</evidence>
<evidence type="ECO:0000256" key="2">
    <source>
        <dbReference type="SAM" id="MobiDB-lite"/>
    </source>
</evidence>
<dbReference type="OrthoDB" id="445112at2759"/>
<dbReference type="AlphaFoldDB" id="A0A813AD83"/>
<protein>
    <submittedName>
        <fullName evidence="3">Uncharacterized protein</fullName>
    </submittedName>
</protein>
<sequence length="637" mass="69685">MLKRQQDARMLVSKAQRSGDIQLLQQAIKDATAMGLLDSELTAIKRKVQRLEIQADELRKLEAATQGRSIMELRACLLSAAAAGLPDTDLDRGRVVLQQEEKKAAARIVLKDARLGKKASAEGRVQDLREAIQGGKAAGMTAEELQPFETALDQLRQEVAARQILKEAVEISTIDVLMPAIDGARAAGIDEEDLALAKLLVEDAYKPAARAKLKEAVQKRDIPTLMAAIEHAKVVGLSVMAVAEASEVLKEEELKVQLRKRILRLDRSLNQQELRAAINISEVNGLTKAELAPARQQLAELEQQAAAATRLSTAIEAGEIVELQAAIRDARALIQKVLTPCVAEELIQDAEKALRKEIEQAARDMLHDSIKRCSGAAAVSRSKDLPEEGGEQLNAKSALQQRRRSQANFEAALQAIGVDVGSRPGSRDAPPAAGRRASGLGKRRMSAMYGGPAMGAASGAGDAYFERMETIKTAIRGAEALQLDETDILPAREALAEQEKKFQACAALAQARKLKSLHHIKEALEKAQEAGLSHMEMKQTIDAQKDIKKQDEAAEKLEDAVDSRDAEKLRWAIKWAKDARVDEDDIADAEEVLQELEQRETALAKLRAAEESRNIEELVEALKFAQDLEEDELEPYE</sequence>
<feature type="region of interest" description="Disordered" evidence="2">
    <location>
        <begin position="420"/>
        <end position="441"/>
    </location>
</feature>
<reference evidence="3" key="1">
    <citation type="submission" date="2021-02" db="EMBL/GenBank/DDBJ databases">
        <authorList>
            <person name="Dougan E. K."/>
            <person name="Rhodes N."/>
            <person name="Thang M."/>
            <person name="Chan C."/>
        </authorList>
    </citation>
    <scope>NUCLEOTIDE SEQUENCE</scope>
</reference>
<feature type="coiled-coil region" evidence="1">
    <location>
        <begin position="255"/>
        <end position="311"/>
    </location>
</feature>
<dbReference type="Proteomes" id="UP000601435">
    <property type="component" value="Unassembled WGS sequence"/>
</dbReference>
<name>A0A813AD83_9DINO</name>
<dbReference type="EMBL" id="CAJNJA010058319">
    <property type="protein sequence ID" value="CAE7864811.1"/>
    <property type="molecule type" value="Genomic_DNA"/>
</dbReference>
<evidence type="ECO:0000313" key="3">
    <source>
        <dbReference type="EMBL" id="CAE7864811.1"/>
    </source>
</evidence>
<proteinExistence type="predicted"/>
<feature type="coiled-coil region" evidence="1">
    <location>
        <begin position="540"/>
        <end position="628"/>
    </location>
</feature>
<feature type="coiled-coil region" evidence="1">
    <location>
        <begin position="41"/>
        <end position="68"/>
    </location>
</feature>
<comment type="caution">
    <text evidence="3">The sequence shown here is derived from an EMBL/GenBank/DDBJ whole genome shotgun (WGS) entry which is preliminary data.</text>
</comment>
<accession>A0A813AD83</accession>
<keyword evidence="1" id="KW-0175">Coiled coil</keyword>
<keyword evidence="4" id="KW-1185">Reference proteome</keyword>